<feature type="transmembrane region" description="Helical" evidence="1">
    <location>
        <begin position="452"/>
        <end position="477"/>
    </location>
</feature>
<gene>
    <name evidence="3" type="ORF">D9619_010566</name>
</gene>
<evidence type="ECO:0000256" key="2">
    <source>
        <dbReference type="SAM" id="SignalP"/>
    </source>
</evidence>
<proteinExistence type="predicted"/>
<dbReference type="Proteomes" id="UP000567179">
    <property type="component" value="Unassembled WGS sequence"/>
</dbReference>
<keyword evidence="1" id="KW-0812">Transmembrane</keyword>
<feature type="transmembrane region" description="Helical" evidence="1">
    <location>
        <begin position="94"/>
        <end position="112"/>
    </location>
</feature>
<keyword evidence="2" id="KW-0732">Signal</keyword>
<protein>
    <submittedName>
        <fullName evidence="3">Uncharacterized protein</fullName>
    </submittedName>
</protein>
<feature type="transmembrane region" description="Helical" evidence="1">
    <location>
        <begin position="253"/>
        <end position="269"/>
    </location>
</feature>
<comment type="caution">
    <text evidence="3">The sequence shown here is derived from an EMBL/GenBank/DDBJ whole genome shotgun (WGS) entry which is preliminary data.</text>
</comment>
<dbReference type="AlphaFoldDB" id="A0A8H5ERM2"/>
<feature type="transmembrane region" description="Helical" evidence="1">
    <location>
        <begin position="336"/>
        <end position="355"/>
    </location>
</feature>
<reference evidence="3 4" key="1">
    <citation type="journal article" date="2020" name="ISME J.">
        <title>Uncovering the hidden diversity of litter-decomposition mechanisms in mushroom-forming fungi.</title>
        <authorList>
            <person name="Floudas D."/>
            <person name="Bentzer J."/>
            <person name="Ahren D."/>
            <person name="Johansson T."/>
            <person name="Persson P."/>
            <person name="Tunlid A."/>
        </authorList>
    </citation>
    <scope>NUCLEOTIDE SEQUENCE [LARGE SCALE GENOMIC DNA]</scope>
    <source>
        <strain evidence="3 4">CBS 101986</strain>
    </source>
</reference>
<keyword evidence="4" id="KW-1185">Reference proteome</keyword>
<dbReference type="PANTHER" id="PTHR35043">
    <property type="entry name" value="TRANSCRIPTION FACTOR DOMAIN-CONTAINING PROTEIN"/>
    <property type="match status" value="1"/>
</dbReference>
<evidence type="ECO:0000313" key="4">
    <source>
        <dbReference type="Proteomes" id="UP000567179"/>
    </source>
</evidence>
<feature type="signal peptide" evidence="2">
    <location>
        <begin position="1"/>
        <end position="16"/>
    </location>
</feature>
<evidence type="ECO:0000313" key="3">
    <source>
        <dbReference type="EMBL" id="KAF5309882.1"/>
    </source>
</evidence>
<feature type="transmembrane region" description="Helical" evidence="1">
    <location>
        <begin position="220"/>
        <end position="241"/>
    </location>
</feature>
<dbReference type="PANTHER" id="PTHR35043:SF7">
    <property type="entry name" value="TRANSCRIPTION FACTOR DOMAIN-CONTAINING PROTEIN"/>
    <property type="match status" value="1"/>
</dbReference>
<keyword evidence="1" id="KW-0472">Membrane</keyword>
<keyword evidence="1" id="KW-1133">Transmembrane helix</keyword>
<accession>A0A8H5ERM2</accession>
<evidence type="ECO:0000256" key="1">
    <source>
        <dbReference type="SAM" id="Phobius"/>
    </source>
</evidence>
<dbReference type="OrthoDB" id="9451547at2759"/>
<name>A0A8H5ERM2_9AGAR</name>
<feature type="chain" id="PRO_5034439418" evidence="2">
    <location>
        <begin position="17"/>
        <end position="497"/>
    </location>
</feature>
<sequence length="497" mass="56536">MLLFLVLCAFLRTLQAASVPPFHASRPAATPDVFGVRVCRCPVSSSDDGGQRFRTVYDIVKSCLLTIFACVWRSAHPNINGPRDSWWTRMKRKVITMLCVLLAPEAMLLWALRQCMEAKRIAKEYNEEFAIAEKAEASLWEKVKDGFRPLPKATTRRGNGQPWTTTHGFFVQMGGFILYENEYPKEVLDYDRLKELLRDKAIDQPTVTERDLQDRSKGDAISKAIILLQTTWFVIQCIGRAGQHLPLSELEVLTLAFAVVNVAIYAVWWDKPQGVDMAMCVPLKEVGNSMPQADYHQSHMSADVPFIPRHEQQPDEDTNKRHSWLRGTVRKDHKQYNFFSFYLIHLPIRIVGSLLRPLSKVSASGLNLDQGTTRMPMFYADGWFSHGFLIVPCVFGTIFGAIHLIAWASEFPTSLDRLLWRSSTIVLTVAPFLIQFSAWMVGVVDADDYIFLFMYCCIGLIYVAARCAVIIIALLAIHHPPRDVLRDVSWTSHLPHF</sequence>
<feature type="transmembrane region" description="Helical" evidence="1">
    <location>
        <begin position="418"/>
        <end position="440"/>
    </location>
</feature>
<organism evidence="3 4">
    <name type="scientific">Psilocybe cf. subviscida</name>
    <dbReference type="NCBI Taxonomy" id="2480587"/>
    <lineage>
        <taxon>Eukaryota</taxon>
        <taxon>Fungi</taxon>
        <taxon>Dikarya</taxon>
        <taxon>Basidiomycota</taxon>
        <taxon>Agaricomycotina</taxon>
        <taxon>Agaricomycetes</taxon>
        <taxon>Agaricomycetidae</taxon>
        <taxon>Agaricales</taxon>
        <taxon>Agaricineae</taxon>
        <taxon>Strophariaceae</taxon>
        <taxon>Psilocybe</taxon>
    </lineage>
</organism>
<dbReference type="EMBL" id="JAACJJ010000058">
    <property type="protein sequence ID" value="KAF5309882.1"/>
    <property type="molecule type" value="Genomic_DNA"/>
</dbReference>
<feature type="transmembrane region" description="Helical" evidence="1">
    <location>
        <begin position="383"/>
        <end position="406"/>
    </location>
</feature>